<accession>A0ABT3IM71</accession>
<gene>
    <name evidence="2" type="ORF">OL497_13915</name>
</gene>
<evidence type="ECO:0000313" key="3">
    <source>
        <dbReference type="Proteomes" id="UP001207742"/>
    </source>
</evidence>
<proteinExistence type="predicted"/>
<feature type="transmembrane region" description="Helical" evidence="1">
    <location>
        <begin position="70"/>
        <end position="90"/>
    </location>
</feature>
<dbReference type="RefSeq" id="WP_264730950.1">
    <property type="nucleotide sequence ID" value="NZ_JAPDNR010000001.1"/>
</dbReference>
<protein>
    <recommendedName>
        <fullName evidence="4">FecR protein domain-containing protein</fullName>
    </recommendedName>
</protein>
<sequence length="220" mass="24509">MLHMNPEILKKCLSGTATPAEMAAYDRWLAGEEEEIATPAPAEEGRRERMWEQITTENHRLDHRAGIRKIVVQWAVAASILLVCLVAAFAGKSRFSQQELAFSNQSNSPLPRKTFDGLHVRLGGQSEVSMHHTGNNMAIDFAGSLLLSNPASEDRPTIVSYTKNDGCKASKKLLLRKGKTYLLAYYPYGNGEVIVVENRSLMDMPPALAQHIKKDFTHFN</sequence>
<reference evidence="2 3" key="1">
    <citation type="submission" date="2022-10" db="EMBL/GenBank/DDBJ databases">
        <title>Chitinophaga nivalis PC15 sp. nov., isolated from Pyeongchang county, South Korea.</title>
        <authorList>
            <person name="Trinh H.N."/>
        </authorList>
    </citation>
    <scope>NUCLEOTIDE SEQUENCE [LARGE SCALE GENOMIC DNA]</scope>
    <source>
        <strain evidence="2 3">PC14</strain>
    </source>
</reference>
<dbReference type="EMBL" id="JAPDNS010000001">
    <property type="protein sequence ID" value="MCW3485001.1"/>
    <property type="molecule type" value="Genomic_DNA"/>
</dbReference>
<evidence type="ECO:0000256" key="1">
    <source>
        <dbReference type="SAM" id="Phobius"/>
    </source>
</evidence>
<keyword evidence="3" id="KW-1185">Reference proteome</keyword>
<comment type="caution">
    <text evidence="2">The sequence shown here is derived from an EMBL/GenBank/DDBJ whole genome shotgun (WGS) entry which is preliminary data.</text>
</comment>
<keyword evidence="1" id="KW-0812">Transmembrane</keyword>
<dbReference type="Proteomes" id="UP001207742">
    <property type="component" value="Unassembled WGS sequence"/>
</dbReference>
<evidence type="ECO:0008006" key="4">
    <source>
        <dbReference type="Google" id="ProtNLM"/>
    </source>
</evidence>
<name>A0ABT3IM71_9BACT</name>
<keyword evidence="1" id="KW-0472">Membrane</keyword>
<evidence type="ECO:0000313" key="2">
    <source>
        <dbReference type="EMBL" id="MCW3485001.1"/>
    </source>
</evidence>
<organism evidence="2 3">
    <name type="scientific">Chitinophaga nivalis</name>
    <dbReference type="NCBI Taxonomy" id="2991709"/>
    <lineage>
        <taxon>Bacteria</taxon>
        <taxon>Pseudomonadati</taxon>
        <taxon>Bacteroidota</taxon>
        <taxon>Chitinophagia</taxon>
        <taxon>Chitinophagales</taxon>
        <taxon>Chitinophagaceae</taxon>
        <taxon>Chitinophaga</taxon>
    </lineage>
</organism>
<keyword evidence="1" id="KW-1133">Transmembrane helix</keyword>